<gene>
    <name evidence="3" type="ORF">FRD01_09275</name>
</gene>
<evidence type="ECO:0000313" key="3">
    <source>
        <dbReference type="EMBL" id="QED27426.1"/>
    </source>
</evidence>
<dbReference type="InterPro" id="IPR013229">
    <property type="entry name" value="PEGA"/>
</dbReference>
<sequence length="264" mass="28576">MMNANTAWNLGIAMAAVLVLILSVIMGLDAQRAFVGTEKAEAHPEFVAHVAPDSVPFEAVEDLAESEPILVESAEEDLVGQTSKKQKKTTLKPAVLQVVANFQKSEVTVNGIPYPSYFEPDEPEGVVLPAGGPYDVRVTHAGKTKAYKVYLKPYETRLLIVEIPGFSGTAPVAAKPAPRAAPKPEEEKKEGADPGKITVYSKPPGTIIIDGKNTGEKTPGTVESENGRHEVQVQYDGGEISEKKIVRVRDGSRIKLFFRERTTP</sequence>
<reference evidence="3 4" key="1">
    <citation type="submission" date="2019-08" db="EMBL/GenBank/DDBJ databases">
        <authorList>
            <person name="Liang Q."/>
        </authorList>
    </citation>
    <scope>NUCLEOTIDE SEQUENCE [LARGE SCALE GENOMIC DNA]</scope>
    <source>
        <strain evidence="3 4">V1718</strain>
    </source>
</reference>
<feature type="compositionally biased region" description="Basic and acidic residues" evidence="1">
    <location>
        <begin position="182"/>
        <end position="193"/>
    </location>
</feature>
<dbReference type="RefSeq" id="WP_146959111.1">
    <property type="nucleotide sequence ID" value="NZ_CP042467.1"/>
</dbReference>
<evidence type="ECO:0000256" key="1">
    <source>
        <dbReference type="SAM" id="MobiDB-lite"/>
    </source>
</evidence>
<dbReference type="Proteomes" id="UP000321595">
    <property type="component" value="Chromosome"/>
</dbReference>
<proteinExistence type="predicted"/>
<dbReference type="EMBL" id="CP042467">
    <property type="protein sequence ID" value="QED27426.1"/>
    <property type="molecule type" value="Genomic_DNA"/>
</dbReference>
<dbReference type="AlphaFoldDB" id="A0A5B8XUP2"/>
<organism evidence="3 4">
    <name type="scientific">Microvenator marinus</name>
    <dbReference type="NCBI Taxonomy" id="2600177"/>
    <lineage>
        <taxon>Bacteria</taxon>
        <taxon>Deltaproteobacteria</taxon>
        <taxon>Bradymonadales</taxon>
        <taxon>Microvenatoraceae</taxon>
        <taxon>Microvenator</taxon>
    </lineage>
</organism>
<accession>A0A5B8XUP2</accession>
<evidence type="ECO:0000313" key="4">
    <source>
        <dbReference type="Proteomes" id="UP000321595"/>
    </source>
</evidence>
<feature type="domain" description="PEGA" evidence="2">
    <location>
        <begin position="195"/>
        <end position="244"/>
    </location>
</feature>
<dbReference type="KEGG" id="bbae:FRD01_09275"/>
<name>A0A5B8XUP2_9DELT</name>
<evidence type="ECO:0000259" key="2">
    <source>
        <dbReference type="Pfam" id="PF08308"/>
    </source>
</evidence>
<protein>
    <submittedName>
        <fullName evidence="3">PEGA domain-containing protein</fullName>
    </submittedName>
</protein>
<feature type="compositionally biased region" description="Low complexity" evidence="1">
    <location>
        <begin position="171"/>
        <end position="180"/>
    </location>
</feature>
<dbReference type="Pfam" id="PF08308">
    <property type="entry name" value="PEGA"/>
    <property type="match status" value="1"/>
</dbReference>
<dbReference type="OrthoDB" id="5510692at2"/>
<keyword evidence="4" id="KW-1185">Reference proteome</keyword>
<feature type="region of interest" description="Disordered" evidence="1">
    <location>
        <begin position="171"/>
        <end position="228"/>
    </location>
</feature>